<protein>
    <submittedName>
        <fullName evidence="3">Uncharacterized protein</fullName>
    </submittedName>
</protein>
<feature type="domain" description="GTPase-associated protein 1 middle" evidence="2">
    <location>
        <begin position="146"/>
        <end position="238"/>
    </location>
</feature>
<dbReference type="RefSeq" id="WP_344940943.1">
    <property type="nucleotide sequence ID" value="NZ_BAAAZG010000001.1"/>
</dbReference>
<name>A0ABP7V418_9ACTN</name>
<sequence length="769" mass="80872">MAWQMHYTSARSGPTGRAGFQFVAETPGVPEGVRAQVTPFLSYRPPPDAPLSPDDGELARFPVAFLYDRVGGRPLLLRCRYLGQDYSGRFGNFFAHAVVADPEEMEGVRAAELWQAPLWADAPSDAHELAPLDDLTPGSAMAPEALAEWLASAPGDPYALLTRLVDAVTAVLAQGHGRVVLVASDVELTARWIAVLSYSLPMAAAARMSFVTYSADPDGAAQRLVGTTPDVWAAAQHQGSPQWFPVEQHLAQPVAQPIAQPVDQPVEQAVDQAPPGGGEESRFARTVARCWREFDFAGLDALGELALLDSSSDLDPGGLERAAGLLALCRGDSTVAPADEKAAAALLARHGTAIPDWVWRDLVAGVPAMGFDLALTVHDWARAAGAADVAARCVRRALASAPDLTEVARMASVATRAGTELDLAELGTAAADRARGGAADVPAALRTCPPHALEPLLSGTLRGLAAADDTVRAKVLTDAACDVLYEHSAVLRSAPSQIVALVLASIGRRHRDRRVAVTGRLVRLGPADAALREIWEAPPTPSECLELLDAHPEAVAAYAPLAVLPCRVFARAAAGDAATGGDALTATGTLRLAAAVRVSLPDGRAAHDAALVQAYAEAVTSPRPRVVAQALETLMGGSGGGSRLAEDAFTAAARRLANHRPRFRAALLAAAPVPVRARLGARWTADLPDRSRTGRSPLRGAEIAQRNELVEVVLRLRRRGVPEPGLEAWARAAAAKWISGRQLEAYLAAEPELRAVLRDLLGEGRAGGG</sequence>
<dbReference type="Proteomes" id="UP001500683">
    <property type="component" value="Unassembled WGS sequence"/>
</dbReference>
<dbReference type="Pfam" id="PF20014">
    <property type="entry name" value="GAP1-M"/>
    <property type="match status" value="1"/>
</dbReference>
<feature type="domain" description="GTPase-associated protein 1 N-terminal" evidence="1">
    <location>
        <begin position="1"/>
        <end position="134"/>
    </location>
</feature>
<comment type="caution">
    <text evidence="3">The sequence shown here is derived from an EMBL/GenBank/DDBJ whole genome shotgun (WGS) entry which is preliminary data.</text>
</comment>
<evidence type="ECO:0000259" key="1">
    <source>
        <dbReference type="Pfam" id="PF20013"/>
    </source>
</evidence>
<evidence type="ECO:0000313" key="3">
    <source>
        <dbReference type="EMBL" id="GAA4058707.1"/>
    </source>
</evidence>
<dbReference type="Pfam" id="PF20013">
    <property type="entry name" value="GAP1-N2"/>
    <property type="match status" value="1"/>
</dbReference>
<evidence type="ECO:0000313" key="4">
    <source>
        <dbReference type="Proteomes" id="UP001500683"/>
    </source>
</evidence>
<dbReference type="InterPro" id="IPR045402">
    <property type="entry name" value="GAP1-N2"/>
</dbReference>
<gene>
    <name evidence="3" type="ORF">GCM10022214_08870</name>
</gene>
<reference evidence="4" key="1">
    <citation type="journal article" date="2019" name="Int. J. Syst. Evol. Microbiol.">
        <title>The Global Catalogue of Microorganisms (GCM) 10K type strain sequencing project: providing services to taxonomists for standard genome sequencing and annotation.</title>
        <authorList>
            <consortium name="The Broad Institute Genomics Platform"/>
            <consortium name="The Broad Institute Genome Sequencing Center for Infectious Disease"/>
            <person name="Wu L."/>
            <person name="Ma J."/>
        </authorList>
    </citation>
    <scope>NUCLEOTIDE SEQUENCE [LARGE SCALE GENOMIC DNA]</scope>
    <source>
        <strain evidence="4">JCM 16702</strain>
    </source>
</reference>
<evidence type="ECO:0000259" key="2">
    <source>
        <dbReference type="Pfam" id="PF20014"/>
    </source>
</evidence>
<dbReference type="EMBL" id="BAAAZG010000001">
    <property type="protein sequence ID" value="GAA4058707.1"/>
    <property type="molecule type" value="Genomic_DNA"/>
</dbReference>
<dbReference type="InterPro" id="IPR045401">
    <property type="entry name" value="GAP1-M"/>
</dbReference>
<accession>A0ABP7V418</accession>
<proteinExistence type="predicted"/>
<organism evidence="3 4">
    <name type="scientific">Actinomadura miaoliensis</name>
    <dbReference type="NCBI Taxonomy" id="430685"/>
    <lineage>
        <taxon>Bacteria</taxon>
        <taxon>Bacillati</taxon>
        <taxon>Actinomycetota</taxon>
        <taxon>Actinomycetes</taxon>
        <taxon>Streptosporangiales</taxon>
        <taxon>Thermomonosporaceae</taxon>
        <taxon>Actinomadura</taxon>
    </lineage>
</organism>
<keyword evidence="4" id="KW-1185">Reference proteome</keyword>